<gene>
    <name evidence="3" type="ORF">ENQ20_07200</name>
</gene>
<dbReference type="InterPro" id="IPR024370">
    <property type="entry name" value="PBP_domain"/>
</dbReference>
<name>A0A7C1JWB2_9CHLR</name>
<evidence type="ECO:0000259" key="2">
    <source>
        <dbReference type="Pfam" id="PF12849"/>
    </source>
</evidence>
<dbReference type="Gene3D" id="3.40.190.10">
    <property type="entry name" value="Periplasmic binding protein-like II"/>
    <property type="match status" value="2"/>
</dbReference>
<dbReference type="AlphaFoldDB" id="A0A7C1JWB2"/>
<organism evidence="3">
    <name type="scientific">Caldilinea aerophila</name>
    <dbReference type="NCBI Taxonomy" id="133453"/>
    <lineage>
        <taxon>Bacteria</taxon>
        <taxon>Bacillati</taxon>
        <taxon>Chloroflexota</taxon>
        <taxon>Caldilineae</taxon>
        <taxon>Caldilineales</taxon>
        <taxon>Caldilineaceae</taxon>
        <taxon>Caldilinea</taxon>
    </lineage>
</organism>
<dbReference type="EMBL" id="DSMG01000077">
    <property type="protein sequence ID" value="HDX31268.1"/>
    <property type="molecule type" value="Genomic_DNA"/>
</dbReference>
<comment type="caution">
    <text evidence="3">The sequence shown here is derived from an EMBL/GenBank/DDBJ whole genome shotgun (WGS) entry which is preliminary data.</text>
</comment>
<keyword evidence="1" id="KW-0732">Signal</keyword>
<protein>
    <submittedName>
        <fullName evidence="3">Extracellular solute-binding protein</fullName>
    </submittedName>
</protein>
<sequence>MMKKIEMKRIGTLVQRTTWFISTVALIFGCNAQPNSSASAPQQETISISGAFALLPIVSLWAETYQALNPNIRFDIQGGGAGKGMTDVLSGAVDIAMLSREMRAEEAAQGATPVPVVIDAVVGVVNADNPYLANILAVGLTPERARAIWIERTVTTYGQWLGNGNADSITVYTRADASGAGEMWARFAGGTAQEELHGIAVNGDPGLAEAVRQDRLGIGYNNIAFAYDPTTGKPTPGLRVIPIDLNGDGAISPDEDFYRNKSALVDGISRRIYPFPPARELYLVTKGEPKPTIKAFYRWILTEGQQYVTQAGYAPLTQEQIDAALATLK</sequence>
<proteinExistence type="predicted"/>
<dbReference type="PROSITE" id="PS51257">
    <property type="entry name" value="PROKAR_LIPOPROTEIN"/>
    <property type="match status" value="1"/>
</dbReference>
<accession>A0A7C1JWB2</accession>
<evidence type="ECO:0000313" key="3">
    <source>
        <dbReference type="EMBL" id="HDX31268.1"/>
    </source>
</evidence>
<evidence type="ECO:0000256" key="1">
    <source>
        <dbReference type="ARBA" id="ARBA00022729"/>
    </source>
</evidence>
<dbReference type="Pfam" id="PF12849">
    <property type="entry name" value="PBP_like_2"/>
    <property type="match status" value="1"/>
</dbReference>
<dbReference type="InterPro" id="IPR050811">
    <property type="entry name" value="Phosphate_ABC_transporter"/>
</dbReference>
<feature type="domain" description="PBP" evidence="2">
    <location>
        <begin position="36"/>
        <end position="302"/>
    </location>
</feature>
<dbReference type="SUPFAM" id="SSF53850">
    <property type="entry name" value="Periplasmic binding protein-like II"/>
    <property type="match status" value="1"/>
</dbReference>
<dbReference type="PANTHER" id="PTHR30570">
    <property type="entry name" value="PERIPLASMIC PHOSPHATE BINDING COMPONENT OF PHOSPHATE ABC TRANSPORTER"/>
    <property type="match status" value="1"/>
</dbReference>
<reference evidence="3" key="1">
    <citation type="journal article" date="2020" name="mSystems">
        <title>Genome- and Community-Level Interaction Insights into Carbon Utilization and Element Cycling Functions of Hydrothermarchaeota in Hydrothermal Sediment.</title>
        <authorList>
            <person name="Zhou Z."/>
            <person name="Liu Y."/>
            <person name="Xu W."/>
            <person name="Pan J."/>
            <person name="Luo Z.H."/>
            <person name="Li M."/>
        </authorList>
    </citation>
    <scope>NUCLEOTIDE SEQUENCE [LARGE SCALE GENOMIC DNA]</scope>
    <source>
        <strain evidence="3">SpSt-289</strain>
    </source>
</reference>
<dbReference type="PANTHER" id="PTHR30570:SF1">
    <property type="entry name" value="PHOSPHATE-BINDING PROTEIN PSTS"/>
    <property type="match status" value="1"/>
</dbReference>